<keyword evidence="5" id="KW-1185">Reference proteome</keyword>
<dbReference type="InterPro" id="IPR001128">
    <property type="entry name" value="Cyt_P450"/>
</dbReference>
<dbReference type="Gene3D" id="1.10.630.10">
    <property type="entry name" value="Cytochrome P450"/>
    <property type="match status" value="1"/>
</dbReference>
<dbReference type="GO" id="GO:0005506">
    <property type="term" value="F:iron ion binding"/>
    <property type="evidence" value="ECO:0007669"/>
    <property type="project" value="InterPro"/>
</dbReference>
<dbReference type="SUPFAM" id="SSF48264">
    <property type="entry name" value="Cytochrome P450"/>
    <property type="match status" value="1"/>
</dbReference>
<proteinExistence type="inferred from homology"/>
<keyword evidence="3" id="KW-0408">Iron</keyword>
<evidence type="ECO:0000313" key="5">
    <source>
        <dbReference type="Proteomes" id="UP001154282"/>
    </source>
</evidence>
<evidence type="ECO:0000313" key="4">
    <source>
        <dbReference type="EMBL" id="CAI0558135.1"/>
    </source>
</evidence>
<accession>A0AAV0RKP0</accession>
<comment type="caution">
    <text evidence="4">The sequence shown here is derived from an EMBL/GenBank/DDBJ whole genome shotgun (WGS) entry which is preliminary data.</text>
</comment>
<comment type="similarity">
    <text evidence="1">Belongs to the cytochrome P450 family.</text>
</comment>
<dbReference type="Proteomes" id="UP001154282">
    <property type="component" value="Unassembled WGS sequence"/>
</dbReference>
<evidence type="ECO:0000256" key="2">
    <source>
        <dbReference type="ARBA" id="ARBA00022723"/>
    </source>
</evidence>
<evidence type="ECO:0000256" key="3">
    <source>
        <dbReference type="ARBA" id="ARBA00023004"/>
    </source>
</evidence>
<keyword evidence="2" id="KW-0479">Metal-binding</keyword>
<evidence type="ECO:0000256" key="1">
    <source>
        <dbReference type="ARBA" id="ARBA00010617"/>
    </source>
</evidence>
<dbReference type="Pfam" id="PF00067">
    <property type="entry name" value="p450"/>
    <property type="match status" value="1"/>
</dbReference>
<dbReference type="PANTHER" id="PTHR24286:SF376">
    <property type="entry name" value="ABSCISIC ACID 8'-HYDROXYLASE 4"/>
    <property type="match status" value="1"/>
</dbReference>
<name>A0AAV0RKP0_9ROSI</name>
<dbReference type="EMBL" id="CAMGYJ010000011">
    <property type="protein sequence ID" value="CAI0558135.1"/>
    <property type="molecule type" value="Genomic_DNA"/>
</dbReference>
<reference evidence="4" key="1">
    <citation type="submission" date="2022-08" db="EMBL/GenBank/DDBJ databases">
        <authorList>
            <person name="Gutierrez-Valencia J."/>
        </authorList>
    </citation>
    <scope>NUCLEOTIDE SEQUENCE</scope>
</reference>
<sequence length="173" mass="19592">MGWPIIGETLQLYSQDPTSFFSSKQKRHGEIFKTHILGCPCVMLASPEAARFVLVTQAHLFRPTYPKSKERLIGPAALFFHQGDYHLRLRKLVQRALSLDATRSLANDVSSLAASALEKWDGGHVINTFEELKKVFVVFFLLTDGSVTLFCTSVKIYIYFFLTPLHCYFSVVV</sequence>
<dbReference type="GO" id="GO:0020037">
    <property type="term" value="F:heme binding"/>
    <property type="evidence" value="ECO:0007669"/>
    <property type="project" value="InterPro"/>
</dbReference>
<organism evidence="4 5">
    <name type="scientific">Linum tenue</name>
    <dbReference type="NCBI Taxonomy" id="586396"/>
    <lineage>
        <taxon>Eukaryota</taxon>
        <taxon>Viridiplantae</taxon>
        <taxon>Streptophyta</taxon>
        <taxon>Embryophyta</taxon>
        <taxon>Tracheophyta</taxon>
        <taxon>Spermatophyta</taxon>
        <taxon>Magnoliopsida</taxon>
        <taxon>eudicotyledons</taxon>
        <taxon>Gunneridae</taxon>
        <taxon>Pentapetalae</taxon>
        <taxon>rosids</taxon>
        <taxon>fabids</taxon>
        <taxon>Malpighiales</taxon>
        <taxon>Linaceae</taxon>
        <taxon>Linum</taxon>
    </lineage>
</organism>
<dbReference type="GO" id="GO:0016125">
    <property type="term" value="P:sterol metabolic process"/>
    <property type="evidence" value="ECO:0007669"/>
    <property type="project" value="TreeGrafter"/>
</dbReference>
<dbReference type="AlphaFoldDB" id="A0AAV0RKP0"/>
<gene>
    <name evidence="4" type="ORF">LITE_LOCUS48651</name>
</gene>
<dbReference type="InterPro" id="IPR036396">
    <property type="entry name" value="Cyt_P450_sf"/>
</dbReference>
<dbReference type="PANTHER" id="PTHR24286">
    <property type="entry name" value="CYTOCHROME P450 26"/>
    <property type="match status" value="1"/>
</dbReference>
<dbReference type="GO" id="GO:0010295">
    <property type="term" value="F:(+)-abscisic acid 8'-hydroxylase activity"/>
    <property type="evidence" value="ECO:0007669"/>
    <property type="project" value="TreeGrafter"/>
</dbReference>
<protein>
    <submittedName>
        <fullName evidence="4">Uncharacterized protein</fullName>
    </submittedName>
</protein>